<dbReference type="InterPro" id="IPR038719">
    <property type="entry name" value="Phycobilisome_asu/bsu_sf"/>
</dbReference>
<keyword evidence="4" id="KW-0813">Transport</keyword>
<dbReference type="InterPro" id="IPR009050">
    <property type="entry name" value="Globin-like_sf"/>
</dbReference>
<keyword evidence="9" id="KW-0677">Repeat</keyword>
<keyword evidence="12" id="KW-0157">Chromophore</keyword>
<dbReference type="InterPro" id="IPR012128">
    <property type="entry name" value="Phycobilisome_asu/bsu"/>
</dbReference>
<evidence type="ECO:0000256" key="1">
    <source>
        <dbReference type="ARBA" id="ARBA00004185"/>
    </source>
</evidence>
<reference evidence="23" key="1">
    <citation type="journal article" date="2017" name="J. Phycol.">
        <title>Analysis of chloroplast genomes and a supermatrix inform reclassification of the Rhodomelaceae (Rhodophyta).</title>
        <authorList>
            <person name="Diaz-Tapia P."/>
            <person name="Maggs C.A."/>
            <person name="West J.A."/>
            <person name="Verbruggen H."/>
        </authorList>
    </citation>
    <scope>NUCLEOTIDE SEQUENCE</scope>
    <source>
        <strain evidence="23">PD547</strain>
    </source>
</reference>
<evidence type="ECO:0000256" key="9">
    <source>
        <dbReference type="ARBA" id="ARBA00022737"/>
    </source>
</evidence>
<feature type="domain" description="PBS-linker" evidence="22">
    <location>
        <begin position="245"/>
        <end position="425"/>
    </location>
</feature>
<accession>A0A1Z1MBJ6</accession>
<keyword evidence="15" id="KW-0456">Lyase</keyword>
<comment type="function">
    <text evidence="17">This protein is postulated to act both as terminal energy acceptor and as a linker polypeptide that stabilizes the phycobilisome architecture. May have intrinsic bilin lyase activity.</text>
</comment>
<dbReference type="InterPro" id="IPR038255">
    <property type="entry name" value="PBS_linker_sf"/>
</dbReference>
<evidence type="ECO:0000256" key="3">
    <source>
        <dbReference type="ARBA" id="ARBA00018674"/>
    </source>
</evidence>
<keyword evidence="7" id="KW-0042">Antenna complex</keyword>
<keyword evidence="6" id="KW-0602">Photosynthesis</keyword>
<evidence type="ECO:0000256" key="14">
    <source>
        <dbReference type="ARBA" id="ARBA00023136"/>
    </source>
</evidence>
<dbReference type="InterPro" id="IPR001297">
    <property type="entry name" value="PBS_linker_dom"/>
</dbReference>
<evidence type="ECO:0000256" key="18">
    <source>
        <dbReference type="ARBA" id="ARBA00029643"/>
    </source>
</evidence>
<name>A0A1Z1MBJ6_9FLOR</name>
<evidence type="ECO:0000256" key="4">
    <source>
        <dbReference type="ARBA" id="ARBA00022448"/>
    </source>
</evidence>
<feature type="domain" description="PBS-linker" evidence="22">
    <location>
        <begin position="685"/>
        <end position="862"/>
    </location>
</feature>
<keyword evidence="10 21" id="KW-0605">Phycobilisome</keyword>
<evidence type="ECO:0000256" key="16">
    <source>
        <dbReference type="ARBA" id="ARBA00023307"/>
    </source>
</evidence>
<dbReference type="Pfam" id="PF00502">
    <property type="entry name" value="Phycobilisome"/>
    <property type="match status" value="2"/>
</dbReference>
<keyword evidence="11" id="KW-0249">Electron transport</keyword>
<dbReference type="RefSeq" id="YP_009394767.1">
    <property type="nucleotide sequence ID" value="NC_035274.1"/>
</dbReference>
<dbReference type="Gene3D" id="1.10.490.20">
    <property type="entry name" value="Phycocyanins"/>
    <property type="match status" value="1"/>
</dbReference>
<evidence type="ECO:0000259" key="22">
    <source>
        <dbReference type="PROSITE" id="PS51445"/>
    </source>
</evidence>
<evidence type="ECO:0000256" key="8">
    <source>
        <dbReference type="ARBA" id="ARBA00022640"/>
    </source>
</evidence>
<evidence type="ECO:0000256" key="21">
    <source>
        <dbReference type="PROSITE-ProRule" id="PRU00775"/>
    </source>
</evidence>
<dbReference type="EMBL" id="MF101427">
    <property type="protein sequence ID" value="ARW63329.1"/>
    <property type="molecule type" value="Genomic_DNA"/>
</dbReference>
<evidence type="ECO:0000256" key="19">
    <source>
        <dbReference type="ARBA" id="ARBA00031629"/>
    </source>
</evidence>
<dbReference type="AlphaFoldDB" id="A0A1Z1MBJ6"/>
<keyword evidence="14" id="KW-0472">Membrane</keyword>
<evidence type="ECO:0000256" key="5">
    <source>
        <dbReference type="ARBA" id="ARBA00022528"/>
    </source>
</evidence>
<dbReference type="GO" id="GO:0009535">
    <property type="term" value="C:chloroplast thylakoid membrane"/>
    <property type="evidence" value="ECO:0007669"/>
    <property type="project" value="UniProtKB-SubCell"/>
</dbReference>
<dbReference type="SUPFAM" id="SSF46458">
    <property type="entry name" value="Globin-like"/>
    <property type="match status" value="1"/>
</dbReference>
<keyword evidence="16" id="KW-0089">Bile pigment</keyword>
<protein>
    <recommendedName>
        <fullName evidence="3">Phycobiliprotein ApcE</fullName>
    </recommendedName>
    <alternativeName>
        <fullName evidence="20">Anchor polypeptide</fullName>
    </alternativeName>
    <alternativeName>
        <fullName evidence="19">PBS-anchor protein</fullName>
    </alternativeName>
    <alternativeName>
        <fullName evidence="18">Phycobilisome linker polypeptide</fullName>
    </alternativeName>
</protein>
<feature type="domain" description="PBS-linker" evidence="22">
    <location>
        <begin position="488"/>
        <end position="664"/>
    </location>
</feature>
<proteinExistence type="inferred from homology"/>
<keyword evidence="13" id="KW-0793">Thylakoid</keyword>
<evidence type="ECO:0000256" key="17">
    <source>
        <dbReference type="ARBA" id="ARBA00025203"/>
    </source>
</evidence>
<evidence type="ECO:0000256" key="7">
    <source>
        <dbReference type="ARBA" id="ARBA00022549"/>
    </source>
</evidence>
<dbReference type="GO" id="GO:0016829">
    <property type="term" value="F:lyase activity"/>
    <property type="evidence" value="ECO:0007669"/>
    <property type="project" value="UniProtKB-KW"/>
</dbReference>
<evidence type="ECO:0000256" key="10">
    <source>
        <dbReference type="ARBA" id="ARBA00022738"/>
    </source>
</evidence>
<organism evidence="23">
    <name type="scientific">Polysiphonia elongata</name>
    <dbReference type="NCBI Taxonomy" id="159753"/>
    <lineage>
        <taxon>Eukaryota</taxon>
        <taxon>Rhodophyta</taxon>
        <taxon>Florideophyceae</taxon>
        <taxon>Rhodymeniophycidae</taxon>
        <taxon>Ceramiales</taxon>
        <taxon>Rhodomelaceae</taxon>
        <taxon>Polysiphonioideae</taxon>
        <taxon>Polysiphonia</taxon>
    </lineage>
</organism>
<evidence type="ECO:0000256" key="15">
    <source>
        <dbReference type="ARBA" id="ARBA00023239"/>
    </source>
</evidence>
<keyword evidence="8 23" id="KW-0934">Plastid</keyword>
<dbReference type="GO" id="GO:0030089">
    <property type="term" value="C:phycobilisome"/>
    <property type="evidence" value="ECO:0007669"/>
    <property type="project" value="UniProtKB-UniRule"/>
</dbReference>
<comment type="similarity">
    <text evidence="21">Belongs to the phycobilisome linker protein family.</text>
</comment>
<sequence length="878" mass="100335">MIVKASGGGTLLQPKLYTTASLSSILQAEQQDRFLQLSELNQLVSFFTSGSQRIRIAQLISTNADFLVSQAANKIFVGGSPLSYLERPQASFLNNDLPSNNSTSQQLSGNSSTNFFENISSSLFDASESLPPGFKPISVVRYGSDRMKKSLRDLDWFLRYLTYAIIAGDTNILSVNIRGLRELIDNACSSAAAIVSLREMRKSCLSLFNENPEDQNLVAEYFNILINEFEASKLGDKIRKRFSKDLQGLRLPQVYSKAGNSNQRFVMKNSLSTSEKQLVIKACYRQIFQRDIAKAYSLNFQDLESQVSTGQLSIKEFIRLLGKSTVYINQFNKSFVNTRVIELAFRHFLGRGISSIEEFQKYFGIISRVGISGLVDSLLNSQEYSDYFGEETVPYLRDLGEEPQESRNWGPQLRLFNYSSPFKKIPDFLTLFADYKAKVSNQHAYGLSNDPLTIQFGAIFPNSTVGLNSKSSFVTRDTRRILVKYGPGIYNQISSPNLRNLKTQVMTPRIFSVKDKNLNIQQIISAVYIRVFGRFVYTEEKLSIIKYEKQFENQVISVRNFIRLLVKSSLFRSLYWNNLYICKAIEYIHIKLIGRPTYSRQEINKYFNIVYKKGYYQMIDSILDSSEYRESFSDFIVPYERYIIPSAVFSRGISVNNKNVQNSRLKSFRDSSILSNLSYTELNLAGVVKKIGQGVTKQRDQAKKFILCKDSSHNERIQILRAAYRQVFERDISTFSVGNEFIDLENSFFKDQLDIKAVIKKLGYSSLYCHEFYNLYPNIKVIELGTKHFLGRAPNNQAEIRYYNQILASKGLKTFISTIVESEEYNKIFGTMTVPYRRFPTLPAANFPNTEKLYANLTKQSKKVIVPSFSSKVMSGNS</sequence>
<dbReference type="GeneID" id="33356682"/>
<geneLocation type="chloroplast" evidence="23"/>
<gene>
    <name evidence="23" type="primary">apcE</name>
</gene>
<dbReference type="Pfam" id="PF00427">
    <property type="entry name" value="PBS_linker_poly"/>
    <property type="match status" value="3"/>
</dbReference>
<evidence type="ECO:0000256" key="11">
    <source>
        <dbReference type="ARBA" id="ARBA00022982"/>
    </source>
</evidence>
<dbReference type="PANTHER" id="PTHR34011">
    <property type="entry name" value="PHYCOBILISOME 32.1 KDA LINKER POLYPEPTIDE, PHYCOCYANIN-ASSOCIATED, ROD 2-RELATED"/>
    <property type="match status" value="1"/>
</dbReference>
<dbReference type="GO" id="GO:0015979">
    <property type="term" value="P:photosynthesis"/>
    <property type="evidence" value="ECO:0007669"/>
    <property type="project" value="UniProtKB-KW"/>
</dbReference>
<evidence type="ECO:0000256" key="12">
    <source>
        <dbReference type="ARBA" id="ARBA00022991"/>
    </source>
</evidence>
<evidence type="ECO:0000256" key="2">
    <source>
        <dbReference type="ARBA" id="ARBA00008182"/>
    </source>
</evidence>
<evidence type="ECO:0000256" key="20">
    <source>
        <dbReference type="ARBA" id="ARBA00033322"/>
    </source>
</evidence>
<evidence type="ECO:0000313" key="23">
    <source>
        <dbReference type="EMBL" id="ARW63329.1"/>
    </source>
</evidence>
<dbReference type="PANTHER" id="PTHR34011:SF6">
    <property type="entry name" value="PHYCOBILIPROTEIN APCE"/>
    <property type="match status" value="1"/>
</dbReference>
<dbReference type="Gene3D" id="1.10.3130.20">
    <property type="entry name" value="Phycobilisome linker domain"/>
    <property type="match status" value="3"/>
</dbReference>
<comment type="similarity">
    <text evidence="2">Belongs to the phycobiliprotein family.</text>
</comment>
<evidence type="ECO:0000256" key="6">
    <source>
        <dbReference type="ARBA" id="ARBA00022531"/>
    </source>
</evidence>
<evidence type="ECO:0000256" key="13">
    <source>
        <dbReference type="ARBA" id="ARBA00023078"/>
    </source>
</evidence>
<keyword evidence="5 23" id="KW-0150">Chloroplast</keyword>
<dbReference type="PROSITE" id="PS51445">
    <property type="entry name" value="PBS_LINKER"/>
    <property type="match status" value="3"/>
</dbReference>
<comment type="subcellular location">
    <subcellularLocation>
        <location evidence="1">Plastid</location>
        <location evidence="1">Chloroplast thylakoid membrane</location>
        <topology evidence="1">Peripheral membrane protein</topology>
        <orientation evidence="1">Stromal side</orientation>
    </subcellularLocation>
</comment>